<protein>
    <submittedName>
        <fullName evidence="1">Uncharacterized protein</fullName>
    </submittedName>
</protein>
<dbReference type="Proteomes" id="UP000001631">
    <property type="component" value="Unassembled WGS sequence"/>
</dbReference>
<organism evidence="1 2">
    <name type="scientific">Ajellomyces capsulatus (strain G186AR / H82 / ATCC MYA-2454 / RMSCC 2432)</name>
    <name type="common">Darling's disease fungus</name>
    <name type="synonym">Histoplasma capsulatum</name>
    <dbReference type="NCBI Taxonomy" id="447093"/>
    <lineage>
        <taxon>Eukaryota</taxon>
        <taxon>Fungi</taxon>
        <taxon>Dikarya</taxon>
        <taxon>Ascomycota</taxon>
        <taxon>Pezizomycotina</taxon>
        <taxon>Eurotiomycetes</taxon>
        <taxon>Eurotiomycetidae</taxon>
        <taxon>Onygenales</taxon>
        <taxon>Ajellomycetaceae</taxon>
        <taxon>Histoplasma</taxon>
    </lineage>
</organism>
<dbReference type="RefSeq" id="XP_045286432.1">
    <property type="nucleotide sequence ID" value="XM_045433264.1"/>
</dbReference>
<name>C0NST5_AJECG</name>
<dbReference type="InParanoid" id="C0NST5"/>
<evidence type="ECO:0000313" key="2">
    <source>
        <dbReference type="Proteomes" id="UP000001631"/>
    </source>
</evidence>
<dbReference type="AlphaFoldDB" id="C0NST5"/>
<evidence type="ECO:0000313" key="1">
    <source>
        <dbReference type="EMBL" id="EEH05951.1"/>
    </source>
</evidence>
<dbReference type="GeneID" id="69039231"/>
<dbReference type="EMBL" id="GG663370">
    <property type="protein sequence ID" value="EEH05951.1"/>
    <property type="molecule type" value="Genomic_DNA"/>
</dbReference>
<sequence>MDSQVAWNVRRTGKDVTGWSSSTSNCCGTSPLISISAATTDREIGKPTSPSHHYLKDWGKNAEFKCMLASDWSVTVDLSRYSLFFTLLTFQPVTKLLQTGT</sequence>
<proteinExistence type="predicted"/>
<keyword evidence="2" id="KW-1185">Reference proteome</keyword>
<accession>C0NST5</accession>
<reference evidence="1" key="1">
    <citation type="submission" date="2009-02" db="EMBL/GenBank/DDBJ databases">
        <title>The Genome Sequence of Ajellomyces capsulatus strain G186AR.</title>
        <authorList>
            <consortium name="The Broad Institute Genome Sequencing Platform"/>
            <person name="Champion M."/>
            <person name="Cuomo C."/>
            <person name="Ma L.-J."/>
            <person name="Henn M.R."/>
            <person name="Sil A."/>
            <person name="Goldman B."/>
            <person name="Young S.K."/>
            <person name="Kodira C.D."/>
            <person name="Zeng Q."/>
            <person name="Koehrsen M."/>
            <person name="Alvarado L."/>
            <person name="Berlin A."/>
            <person name="Borenstein D."/>
            <person name="Chen Z."/>
            <person name="Engels R."/>
            <person name="Freedman E."/>
            <person name="Gellesch M."/>
            <person name="Goldberg J."/>
            <person name="Griggs A."/>
            <person name="Gujja S."/>
            <person name="Heiman D."/>
            <person name="Hepburn T."/>
            <person name="Howarth C."/>
            <person name="Jen D."/>
            <person name="Larson L."/>
            <person name="Lewis B."/>
            <person name="Mehta T."/>
            <person name="Park D."/>
            <person name="Pearson M."/>
            <person name="Roberts A."/>
            <person name="Saif S."/>
            <person name="Shea T."/>
            <person name="Shenoy N."/>
            <person name="Sisk P."/>
            <person name="Stolte C."/>
            <person name="Sykes S."/>
            <person name="Walk T."/>
            <person name="White J."/>
            <person name="Yandava C."/>
            <person name="Klein B."/>
            <person name="McEwen J.G."/>
            <person name="Puccia R."/>
            <person name="Goldman G.H."/>
            <person name="Felipe M.S."/>
            <person name="Nino-Vega G."/>
            <person name="San-Blas G."/>
            <person name="Taylor J."/>
            <person name="Mendoza L."/>
            <person name="Galagan J."/>
            <person name="Nusbaum C."/>
            <person name="Birren B."/>
        </authorList>
    </citation>
    <scope>NUCLEOTIDE SEQUENCE</scope>
    <source>
        <strain evidence="1">G186AR</strain>
    </source>
</reference>
<dbReference type="HOGENOM" id="CLU_2290863_0_0_1"/>
<gene>
    <name evidence="1" type="ORF">HCBG_06215</name>
</gene>